<comment type="caution">
    <text evidence="2">The sequence shown here is derived from an EMBL/GenBank/DDBJ whole genome shotgun (WGS) entry which is preliminary data.</text>
</comment>
<organism evidence="2 3">
    <name type="scientific">Thiocapsa rosea</name>
    <dbReference type="NCBI Taxonomy" id="69360"/>
    <lineage>
        <taxon>Bacteria</taxon>
        <taxon>Pseudomonadati</taxon>
        <taxon>Pseudomonadota</taxon>
        <taxon>Gammaproteobacteria</taxon>
        <taxon>Chromatiales</taxon>
        <taxon>Chromatiaceae</taxon>
        <taxon>Thiocapsa</taxon>
    </lineage>
</organism>
<reference evidence="2 3" key="1">
    <citation type="submission" date="2018-10" db="EMBL/GenBank/DDBJ databases">
        <title>Genomic Encyclopedia of Archaeal and Bacterial Type Strains, Phase II (KMG-II): from individual species to whole genera.</title>
        <authorList>
            <person name="Goeker M."/>
        </authorList>
    </citation>
    <scope>NUCLEOTIDE SEQUENCE [LARGE SCALE GENOMIC DNA]</scope>
    <source>
        <strain evidence="2 3">DSM 235</strain>
    </source>
</reference>
<dbReference type="Proteomes" id="UP000274556">
    <property type="component" value="Unassembled WGS sequence"/>
</dbReference>
<protein>
    <recommendedName>
        <fullName evidence="4">DUF4340 domain-containing protein</fullName>
    </recommendedName>
</protein>
<name>A0A495V4W0_9GAMM</name>
<evidence type="ECO:0000256" key="1">
    <source>
        <dbReference type="SAM" id="MobiDB-lite"/>
    </source>
</evidence>
<dbReference type="EMBL" id="RBXL01000001">
    <property type="protein sequence ID" value="RKT44314.1"/>
    <property type="molecule type" value="Genomic_DNA"/>
</dbReference>
<feature type="compositionally biased region" description="Basic and acidic residues" evidence="1">
    <location>
        <begin position="348"/>
        <end position="361"/>
    </location>
</feature>
<evidence type="ECO:0008006" key="4">
    <source>
        <dbReference type="Google" id="ProtNLM"/>
    </source>
</evidence>
<feature type="region of interest" description="Disordered" evidence="1">
    <location>
        <begin position="348"/>
        <end position="390"/>
    </location>
</feature>
<gene>
    <name evidence="2" type="ORF">BDD21_1692</name>
</gene>
<dbReference type="OrthoDB" id="5759990at2"/>
<evidence type="ECO:0000313" key="3">
    <source>
        <dbReference type="Proteomes" id="UP000274556"/>
    </source>
</evidence>
<feature type="compositionally biased region" description="Low complexity" evidence="1">
    <location>
        <begin position="367"/>
        <end position="381"/>
    </location>
</feature>
<evidence type="ECO:0000313" key="2">
    <source>
        <dbReference type="EMBL" id="RKT44314.1"/>
    </source>
</evidence>
<accession>A0A495V4W0</accession>
<dbReference type="RefSeq" id="WP_120796766.1">
    <property type="nucleotide sequence ID" value="NZ_RBXL01000001.1"/>
</dbReference>
<feature type="region of interest" description="Disordered" evidence="1">
    <location>
        <begin position="283"/>
        <end position="329"/>
    </location>
</feature>
<sequence length="390" mass="42382">MRSRWILNLVLILVLSALVWAIRHELAVTRAPPTLGGSGAPEPHLIEIAREGEPTIALERLASGWRMRSPWDVDADPGRVAALLAIRDAPLLRSVPAQAAALDTLGLDPVKLRLRLDTTDIAMGGLDPIAQWRYVASDNLVHLIPDRFQHLLIAPPIDYVACMPLPRDPVPVFATRDTVPLSSDTLARLSGLIAERIEPLVGEPAGAPLELVAMDGTRMLFRVSEDGRRWTRPDLRLTYVLGEAPELIEDPSAIDPTPPVSLAVPFADPDGDTDAAPIHTVWPESPLSPGSDVFAPEPEWRESPGTLDALMDPDAPLSGELPLGSPPEVRLRPHDVIREEVLTRDDFEREGFGVEEGRELPEGFGLDPFAPDPADADLAVPEPDPPRGQP</sequence>
<dbReference type="AlphaFoldDB" id="A0A495V4W0"/>
<keyword evidence="3" id="KW-1185">Reference proteome</keyword>
<proteinExistence type="predicted"/>
<feature type="compositionally biased region" description="Low complexity" evidence="1">
    <location>
        <begin position="316"/>
        <end position="328"/>
    </location>
</feature>